<gene>
    <name evidence="14" type="ORF">BT63DRAFT_399333</name>
</gene>
<comment type="subcellular location">
    <subcellularLocation>
        <location evidence="12">Cytoplasm</location>
    </subcellularLocation>
    <subcellularLocation>
        <location evidence="1 12">Golgi apparatus membrane</location>
        <topology evidence="1 12">Peripheral membrane protein</topology>
        <orientation evidence="1 12">Cytoplasmic side</orientation>
    </subcellularLocation>
    <subcellularLocation>
        <location evidence="12">Cytoplasmic vesicle</location>
        <location evidence="12">COPI-coated vesicle membrane</location>
        <topology evidence="12">Peripheral membrane protein</topology>
        <orientation evidence="12">Cytoplasmic side</orientation>
    </subcellularLocation>
</comment>
<dbReference type="GO" id="GO:0006886">
    <property type="term" value="P:intracellular protein transport"/>
    <property type="evidence" value="ECO:0007669"/>
    <property type="project" value="TreeGrafter"/>
</dbReference>
<evidence type="ECO:0000256" key="8">
    <source>
        <dbReference type="ARBA" id="ARBA00023034"/>
    </source>
</evidence>
<keyword evidence="5 12" id="KW-0963">Cytoplasm</keyword>
<reference evidence="14" key="1">
    <citation type="journal article" date="2020" name="Stud. Mycol.">
        <title>101 Dothideomycetes genomes: a test case for predicting lifestyles and emergence of pathogens.</title>
        <authorList>
            <person name="Haridas S."/>
            <person name="Albert R."/>
            <person name="Binder M."/>
            <person name="Bloem J."/>
            <person name="Labutti K."/>
            <person name="Salamov A."/>
            <person name="Andreopoulos B."/>
            <person name="Baker S."/>
            <person name="Barry K."/>
            <person name="Bills G."/>
            <person name="Bluhm B."/>
            <person name="Cannon C."/>
            <person name="Castanera R."/>
            <person name="Culley D."/>
            <person name="Daum C."/>
            <person name="Ezra D."/>
            <person name="Gonzalez J."/>
            <person name="Henrissat B."/>
            <person name="Kuo A."/>
            <person name="Liang C."/>
            <person name="Lipzen A."/>
            <person name="Lutzoni F."/>
            <person name="Magnuson J."/>
            <person name="Mondo S."/>
            <person name="Nolan M."/>
            <person name="Ohm R."/>
            <person name="Pangilinan J."/>
            <person name="Park H.-J."/>
            <person name="Ramirez L."/>
            <person name="Alfaro M."/>
            <person name="Sun H."/>
            <person name="Tritt A."/>
            <person name="Yoshinaga Y."/>
            <person name="Zwiers L.-H."/>
            <person name="Turgeon B."/>
            <person name="Goodwin S."/>
            <person name="Spatafora J."/>
            <person name="Crous P."/>
            <person name="Grigoriev I."/>
        </authorList>
    </citation>
    <scope>NUCLEOTIDE SEQUENCE</scope>
    <source>
        <strain evidence="14">CBS 115976</strain>
    </source>
</reference>
<dbReference type="InterPro" id="IPR039652">
    <property type="entry name" value="Coatomer_zeta"/>
</dbReference>
<evidence type="ECO:0000259" key="13">
    <source>
        <dbReference type="Pfam" id="PF01217"/>
    </source>
</evidence>
<dbReference type="GO" id="GO:0030126">
    <property type="term" value="C:COPI vesicle coat"/>
    <property type="evidence" value="ECO:0007669"/>
    <property type="project" value="UniProtKB-UniRule"/>
</dbReference>
<evidence type="ECO:0000256" key="9">
    <source>
        <dbReference type="ARBA" id="ARBA00023136"/>
    </source>
</evidence>
<name>A0A6A6UFH9_9PEZI</name>
<keyword evidence="9 12" id="KW-0472">Membrane</keyword>
<dbReference type="InterPro" id="IPR022775">
    <property type="entry name" value="AP_mu_sigma_su"/>
</dbReference>
<dbReference type="Pfam" id="PF01217">
    <property type="entry name" value="Clat_adaptor_s"/>
    <property type="match status" value="1"/>
</dbReference>
<protein>
    <recommendedName>
        <fullName evidence="12">Coatomer subunit zeta</fullName>
    </recommendedName>
</protein>
<keyword evidence="8 12" id="KW-0333">Golgi apparatus</keyword>
<evidence type="ECO:0000256" key="6">
    <source>
        <dbReference type="ARBA" id="ARBA00022892"/>
    </source>
</evidence>
<evidence type="ECO:0000313" key="14">
    <source>
        <dbReference type="EMBL" id="KAF2671035.1"/>
    </source>
</evidence>
<organism evidence="14 15">
    <name type="scientific">Microthyrium microscopicum</name>
    <dbReference type="NCBI Taxonomy" id="703497"/>
    <lineage>
        <taxon>Eukaryota</taxon>
        <taxon>Fungi</taxon>
        <taxon>Dikarya</taxon>
        <taxon>Ascomycota</taxon>
        <taxon>Pezizomycotina</taxon>
        <taxon>Dothideomycetes</taxon>
        <taxon>Dothideomycetes incertae sedis</taxon>
        <taxon>Microthyriales</taxon>
        <taxon>Microthyriaceae</taxon>
        <taxon>Microthyrium</taxon>
    </lineage>
</organism>
<dbReference type="PANTHER" id="PTHR11043">
    <property type="entry name" value="ZETA-COAT PROTEIN"/>
    <property type="match status" value="1"/>
</dbReference>
<dbReference type="SUPFAM" id="SSF64356">
    <property type="entry name" value="SNARE-like"/>
    <property type="match status" value="1"/>
</dbReference>
<feature type="domain" description="AP complex mu/sigma subunit" evidence="13">
    <location>
        <begin position="50"/>
        <end position="163"/>
    </location>
</feature>
<dbReference type="AlphaFoldDB" id="A0A6A6UFH9"/>
<comment type="similarity">
    <text evidence="2 12">Belongs to the adaptor complexes small subunit family.</text>
</comment>
<evidence type="ECO:0000256" key="2">
    <source>
        <dbReference type="ARBA" id="ARBA00006972"/>
    </source>
</evidence>
<keyword evidence="4 12" id="KW-0813">Transport</keyword>
<accession>A0A6A6UFH9</accession>
<dbReference type="CDD" id="cd14829">
    <property type="entry name" value="Zeta-COP"/>
    <property type="match status" value="1"/>
</dbReference>
<evidence type="ECO:0000313" key="15">
    <source>
        <dbReference type="Proteomes" id="UP000799302"/>
    </source>
</evidence>
<evidence type="ECO:0000256" key="1">
    <source>
        <dbReference type="ARBA" id="ARBA00004255"/>
    </source>
</evidence>
<keyword evidence="10 12" id="KW-0968">Cytoplasmic vesicle</keyword>
<evidence type="ECO:0000256" key="12">
    <source>
        <dbReference type="RuleBase" id="RU366053"/>
    </source>
</evidence>
<dbReference type="EMBL" id="MU004233">
    <property type="protein sequence ID" value="KAF2671035.1"/>
    <property type="molecule type" value="Genomic_DNA"/>
</dbReference>
<dbReference type="GO" id="GO:0000139">
    <property type="term" value="C:Golgi membrane"/>
    <property type="evidence" value="ECO:0007669"/>
    <property type="project" value="UniProtKB-SubCell"/>
</dbReference>
<keyword evidence="6 12" id="KW-0931">ER-Golgi transport</keyword>
<sequence>MAPNLTLFSVNAILILSTDDSSRILAKYYAAPHPPHGTPVGSTTYPGANPYPTVKDQKAFEKGLLEKTAKQTSDVILYDNRVVVFKQESDVMLYVVGGAEENEIHLFNVVLALRDSLNILLKNSVDKRTVIENYDLVSLAIDEIVDDGIVLETDPVIVATRVSRPPAQDANVRGIELSEQGVLNIWEFGKTKGLEYLRRGL</sequence>
<keyword evidence="7 12" id="KW-0653">Protein transport</keyword>
<dbReference type="GO" id="GO:0006890">
    <property type="term" value="P:retrograde vesicle-mediated transport, Golgi to endoplasmic reticulum"/>
    <property type="evidence" value="ECO:0007669"/>
    <property type="project" value="UniProtKB-UniRule"/>
</dbReference>
<evidence type="ECO:0000256" key="7">
    <source>
        <dbReference type="ARBA" id="ARBA00022927"/>
    </source>
</evidence>
<evidence type="ECO:0000256" key="5">
    <source>
        <dbReference type="ARBA" id="ARBA00022490"/>
    </source>
</evidence>
<comment type="subunit">
    <text evidence="3 12">Oligomeric complex that consists of at least the alpha, beta, beta', gamma, delta, epsilon and zeta subunits.</text>
</comment>
<evidence type="ECO:0000256" key="10">
    <source>
        <dbReference type="ARBA" id="ARBA00023329"/>
    </source>
</evidence>
<dbReference type="OrthoDB" id="10249988at2759"/>
<evidence type="ECO:0000256" key="3">
    <source>
        <dbReference type="ARBA" id="ARBA00011775"/>
    </source>
</evidence>
<evidence type="ECO:0000256" key="4">
    <source>
        <dbReference type="ARBA" id="ARBA00022448"/>
    </source>
</evidence>
<dbReference type="GO" id="GO:0006891">
    <property type="term" value="P:intra-Golgi vesicle-mediated transport"/>
    <property type="evidence" value="ECO:0007669"/>
    <property type="project" value="TreeGrafter"/>
</dbReference>
<dbReference type="FunFam" id="3.30.450.60:FF:000013">
    <property type="entry name" value="Coatomer subunit zeta"/>
    <property type="match status" value="1"/>
</dbReference>
<proteinExistence type="inferred from homology"/>
<comment type="function">
    <text evidence="11">The coatomer is a cytosolic protein complex that binds to dilysine motifs and reversibly associates with Golgi non-clathrin-coated vesicles, which further mediate biosynthetic protein transport from the ER, via the Golgi up to the trans Golgi network. Coatomer complex is required for budding from Golgi membranes, and is essential for the retrograde Golgi-to-ER transport of dilysine-tagged proteins. The zeta subunit may be involved in regulating the coat assembly and, hence, the rate of biosynthetic protein transport due to its association-dissociation properties with the coatomer complex.</text>
</comment>
<dbReference type="PANTHER" id="PTHR11043:SF0">
    <property type="entry name" value="COATOMER SUBUNIT ZETA"/>
    <property type="match status" value="1"/>
</dbReference>
<keyword evidence="15" id="KW-1185">Reference proteome</keyword>
<dbReference type="Proteomes" id="UP000799302">
    <property type="component" value="Unassembled WGS sequence"/>
</dbReference>
<dbReference type="InterPro" id="IPR011012">
    <property type="entry name" value="Longin-like_dom_sf"/>
</dbReference>
<evidence type="ECO:0000256" key="11">
    <source>
        <dbReference type="ARBA" id="ARBA00045555"/>
    </source>
</evidence>
<dbReference type="Gene3D" id="3.30.450.60">
    <property type="match status" value="1"/>
</dbReference>